<organism evidence="5 6">
    <name type="scientific">Streptomyces yaizuensis</name>
    <dbReference type="NCBI Taxonomy" id="2989713"/>
    <lineage>
        <taxon>Bacteria</taxon>
        <taxon>Bacillati</taxon>
        <taxon>Actinomycetota</taxon>
        <taxon>Actinomycetes</taxon>
        <taxon>Kitasatosporales</taxon>
        <taxon>Streptomycetaceae</taxon>
        <taxon>Streptomyces</taxon>
    </lineage>
</organism>
<dbReference type="InterPro" id="IPR006558">
    <property type="entry name" value="LamG-like"/>
</dbReference>
<dbReference type="EMBL" id="BSBI01000004">
    <property type="protein sequence ID" value="GLF95112.1"/>
    <property type="molecule type" value="Genomic_DNA"/>
</dbReference>
<reference evidence="5 6" key="1">
    <citation type="submission" date="2022-10" db="EMBL/GenBank/DDBJ databases">
        <title>Draft genome sequence of Streptomyces sp. YSPA8.</title>
        <authorList>
            <person name="Moriuchi R."/>
            <person name="Dohra H."/>
            <person name="Yamamura H."/>
            <person name="Kodani S."/>
        </authorList>
    </citation>
    <scope>NUCLEOTIDE SEQUENCE [LARGE SCALE GENOMIC DNA]</scope>
    <source>
        <strain evidence="5 6">YSPA8</strain>
    </source>
</reference>
<evidence type="ECO:0000259" key="4">
    <source>
        <dbReference type="SMART" id="SM00560"/>
    </source>
</evidence>
<dbReference type="SUPFAM" id="SSF49899">
    <property type="entry name" value="Concanavalin A-like lectins/glucanases"/>
    <property type="match status" value="4"/>
</dbReference>
<keyword evidence="2" id="KW-1015">Disulfide bond</keyword>
<gene>
    <name evidence="5" type="ORF">SYYSPA8_12465</name>
</gene>
<evidence type="ECO:0000256" key="2">
    <source>
        <dbReference type="ARBA" id="ARBA00023157"/>
    </source>
</evidence>
<feature type="region of interest" description="Disordered" evidence="3">
    <location>
        <begin position="1617"/>
        <end position="1639"/>
    </location>
</feature>
<keyword evidence="6" id="KW-1185">Reference proteome</keyword>
<proteinExistence type="predicted"/>
<dbReference type="Proteomes" id="UP001291653">
    <property type="component" value="Unassembled WGS sequence"/>
</dbReference>
<dbReference type="InterPro" id="IPR013320">
    <property type="entry name" value="ConA-like_dom_sf"/>
</dbReference>
<sequence length="2482" mass="265430">MTTADQSLVKIYSDRVYTHTTMVRHQGTVLAFAIDDARRIVYSVLDLSTFDEEKGELDAAYWSENPVALPFPTEVVKVGYAVAGATVMPVVKKDSQAEATAVEVLEPEETDTFLSSTARLTAPGAPFQVLSDGSHVVVLRQAIGRDGTDAVFTLKEGSGSTGDRSRVDVQTAGATPVAVPVVDGTLLCDRFLLVGGELKPVSEVRFKRSRHKTLPASEKDSLGAFDMDGRPFFEPTQELDLIRNLTGGRFTAVLVPTAVQGQQRWQFFAHNSATGRIDAFSIEQDPDGLFNTQGSRYWTSPDPAYRGSVYERQPGTCPFTGKALIPLVPDARHAETALRLNGTTDGVALGKAPKLAFGGRSYAVEAWVKPDVVDGRRVVVGRTASGSDGWELGFTTGGKLALRHGGKQVVSAQALTAGVYTHIAASFDGTRATLYVNGGFSMTDDLPWAAESTADLRIGSAAGTGFFAGDIDEVRIWNRPRAQAEIAGEMAYRLIGNEPGLLAYYRLDEGSGTTAYDLTDTAAHGTLAGGPVWVTSLAPVGDHPGVRRDSFTVAGRDIVSGLSSTLYYQQEDIASGYREEARPVRRQARVLLACATRPAGEAAAQAHLASVDFGVGIDGRLADIPDVITLAELGQAQEQSIDKVREQEALIVRLEGQARTIQQAIDPLNTELNQVLAEATAARNRPNDALAWIYQLRWTLFTGSVMDSEGVWWVTPLPGVAGRYGNPAVAVLRIGATPQILEMPNSIYAVDLKDCAFTDPVPEARRWYIDGSFPGSFRLQSAVNSEWLLAPMSNGAVRNTDRARSALIAGTQKGQAPNPQLDSATARGRVILSQLMALTRDLDAKKSEIQLAQEELSRLTGGLLGSGELGLPLPRISVDASGLSCAGALLKFAGTDTAPFLTDGAAGRVALYFRGTNGQFFAAYLDTGTQRGSQQLSGGGQTVLLTARDPGVDLSTGSTRITVADHTVNGSVVAQLCDLTITRGTESETFPGLPRAARELAAVVNGVPEDSVRVGAVKSVQGGTVTLATGTPVALPAAGYLRIGGVCHRVAGAVDPGAAAVTVTPAPPAGAAGADVFLVRYDSSLATSSRPGVSLARGSRWITVGASAGDLPVPNGTAVAGTPGYGSRWRGDSPGRSFAFDGTAQRLTLPDAKLDQVTTPAGDLSVEAWVSPGRFSGTRARLLHLNRGQTRAALALVPGDPLPGGMLIDGADDDVVLRSVDPVQTDFTIECWLKRTTGRTVVDTIAASRYTGLSMGFTPDGKFRFAVGADASAQTLTTTASYPDGDWHHWAVTFNRTTLAQVIYRDGAEVARRTATGLPTGQDFLIVGRTDDGQYSRYSGALAEFRIWSVARTGTDIAADRFRRATAGEPGLAGAWVYDRNRPGTTSDNGQLRFVDISGQNRHGEVWGNTPAQIGSALVAYRVQAAVGDKARVSRDAWPPGQWDHLAAVYEQSWALRFEGAAWAETPDADQLDITGDLTIEVFVSIDSTATRQGLLSKGRLADGADGSVPYQLSLLPGGKLEFAFEEPGPVVRRFQTATAISAGFHRIGVVRKAGSTTQEVKGKKSFPITDASGNTTNQEFDVVERVDVAEWQDIRVVVDGTELALDTSTPLLGVTLPERGRYTGPGPRGNSGALEIGRTRDGDTVYGLTGTVGEVRIWGKARENNQLGTPLEPRDEGLVARWTFEENTGNTTADPAGGYDLRLRGARWATDPDPRASAFTLYRNGSPVPADTPATNPLGDWGSGQLTLGAWKDSAGTFGDFYNGVLEEVRLWRTARAPEQILDSLFTRIKGDKQDLLGYWPFDAASTTATTEAVADQSLRGNHLDPGTDTTRPAIVLSTAPVSTDTAAVRSALAGVRTFFQERISTPPAAAEYADLQYTPDGQATGVLKRAYTHITDGAWRLITGYKVGDLVTEWVSQVQFDPQLIGYIEGAPPVPSENLTGKSDPSGASSVTFKEADKVTSLLGSAGTGRFDMSFKAAVKAQAKWGAMSVIAPLGLGVSNPIVSIEVKGSVTNATDYASTWTNETTVSQATTIDRNTTAALSGYWESPTGIRNTVVGKRYLPENKGYALVQSETADVYALRLAHTGDLVAYRMVPNPDIPKDWNIISFPINPQYTKQGTLDGAIGLTEQGGKILDEAYPTAAQYGEYSYFKPREAYALKRRILRERQELENFYSGVSTGVGDPDPTAEQAAKILKNFTGITPAAPDAKPDTESAGAFANRNIANAYVWTADGGFFSETTGTIDVVNETVSGSYSWTNKVTASLEINILISGAGVGYQMDATFGGGYSQTRRRSQETSRGHSLDVICKPNRDLQKYKADGTPEYVNDKPVLVPGKVDAYRFMTFYLAQDTTHFDDFYNKVIDPTWLAGSNDANATALRQARQSDRKPPCWRILHRVTFLSRVLPPVTSNTPPSLAKDMRTIDIPSNYELIRRLDPYVSTAATTLPNLTAATRTALATHLPSLTPHTQEIAQFLAAYYGVTD</sequence>
<dbReference type="SMART" id="SM00560">
    <property type="entry name" value="LamGL"/>
    <property type="match status" value="2"/>
</dbReference>
<keyword evidence="1" id="KW-0732">Signal</keyword>
<dbReference type="RefSeq" id="WP_323447183.1">
    <property type="nucleotide sequence ID" value="NZ_BSBI01000004.1"/>
</dbReference>
<evidence type="ECO:0000313" key="5">
    <source>
        <dbReference type="EMBL" id="GLF95112.1"/>
    </source>
</evidence>
<accession>A0ABQ5NXM3</accession>
<dbReference type="Gene3D" id="2.60.120.200">
    <property type="match status" value="4"/>
</dbReference>
<dbReference type="Pfam" id="PF13385">
    <property type="entry name" value="Laminin_G_3"/>
    <property type="match status" value="2"/>
</dbReference>
<name>A0ABQ5NXM3_9ACTN</name>
<evidence type="ECO:0000313" key="6">
    <source>
        <dbReference type="Proteomes" id="UP001291653"/>
    </source>
</evidence>
<comment type="caution">
    <text evidence="5">The sequence shown here is derived from an EMBL/GenBank/DDBJ whole genome shotgun (WGS) entry which is preliminary data.</text>
</comment>
<evidence type="ECO:0000256" key="3">
    <source>
        <dbReference type="SAM" id="MobiDB-lite"/>
    </source>
</evidence>
<feature type="domain" description="LamG-like jellyroll fold" evidence="4">
    <location>
        <begin position="360"/>
        <end position="484"/>
    </location>
</feature>
<protein>
    <submittedName>
        <fullName evidence="5">Laminin G domain-containing protein</fullName>
    </submittedName>
</protein>
<feature type="domain" description="LamG-like jellyroll fold" evidence="4">
    <location>
        <begin position="1225"/>
        <end position="1355"/>
    </location>
</feature>
<evidence type="ECO:0000256" key="1">
    <source>
        <dbReference type="ARBA" id="ARBA00022729"/>
    </source>
</evidence>